<dbReference type="GO" id="GO:0003677">
    <property type="term" value="F:DNA binding"/>
    <property type="evidence" value="ECO:0007669"/>
    <property type="project" value="UniProtKB-KW"/>
</dbReference>
<evidence type="ECO:0000259" key="6">
    <source>
        <dbReference type="PROSITE" id="PS50863"/>
    </source>
</evidence>
<comment type="caution">
    <text evidence="7">The sequence shown here is derived from an EMBL/GenBank/DDBJ whole genome shotgun (WGS) entry which is preliminary data.</text>
</comment>
<proteinExistence type="predicted"/>
<dbReference type="Proteomes" id="UP000265520">
    <property type="component" value="Unassembled WGS sequence"/>
</dbReference>
<keyword evidence="4" id="KW-0804">Transcription</keyword>
<name>A0A392Q9S4_9FABA</name>
<sequence>EDDDASEDIDPTQFYEFNVYVTEAIANTKQVFHFPNKTSKYVLVDKHDKILLRDEDTRRLWHCTMKTSNRYKYERYLGDGWYDFKDDKRLRAGDVPRCTIEDPPTHMNVKVVRGSSRRR</sequence>
<dbReference type="InterPro" id="IPR003340">
    <property type="entry name" value="B3_DNA-bd"/>
</dbReference>
<keyword evidence="8" id="KW-1185">Reference proteome</keyword>
<organism evidence="7 8">
    <name type="scientific">Trifolium medium</name>
    <dbReference type="NCBI Taxonomy" id="97028"/>
    <lineage>
        <taxon>Eukaryota</taxon>
        <taxon>Viridiplantae</taxon>
        <taxon>Streptophyta</taxon>
        <taxon>Embryophyta</taxon>
        <taxon>Tracheophyta</taxon>
        <taxon>Spermatophyta</taxon>
        <taxon>Magnoliopsida</taxon>
        <taxon>eudicotyledons</taxon>
        <taxon>Gunneridae</taxon>
        <taxon>Pentapetalae</taxon>
        <taxon>rosids</taxon>
        <taxon>fabids</taxon>
        <taxon>Fabales</taxon>
        <taxon>Fabaceae</taxon>
        <taxon>Papilionoideae</taxon>
        <taxon>50 kb inversion clade</taxon>
        <taxon>NPAAA clade</taxon>
        <taxon>Hologalegina</taxon>
        <taxon>IRL clade</taxon>
        <taxon>Trifolieae</taxon>
        <taxon>Trifolium</taxon>
    </lineage>
</organism>
<protein>
    <recommendedName>
        <fullName evidence="6">TF-B3 domain-containing protein</fullName>
    </recommendedName>
</protein>
<evidence type="ECO:0000256" key="2">
    <source>
        <dbReference type="ARBA" id="ARBA00023015"/>
    </source>
</evidence>
<keyword evidence="5" id="KW-0539">Nucleus</keyword>
<keyword evidence="3" id="KW-0238">DNA-binding</keyword>
<evidence type="ECO:0000313" key="8">
    <source>
        <dbReference type="Proteomes" id="UP000265520"/>
    </source>
</evidence>
<evidence type="ECO:0000313" key="7">
    <source>
        <dbReference type="EMBL" id="MCI20637.1"/>
    </source>
</evidence>
<evidence type="ECO:0000256" key="5">
    <source>
        <dbReference type="ARBA" id="ARBA00023242"/>
    </source>
</evidence>
<dbReference type="PROSITE" id="PS50863">
    <property type="entry name" value="B3"/>
    <property type="match status" value="1"/>
</dbReference>
<dbReference type="EMBL" id="LXQA010120858">
    <property type="protein sequence ID" value="MCI20637.1"/>
    <property type="molecule type" value="Genomic_DNA"/>
</dbReference>
<keyword evidence="2" id="KW-0805">Transcription regulation</keyword>
<comment type="subcellular location">
    <subcellularLocation>
        <location evidence="1">Nucleus</location>
    </subcellularLocation>
</comment>
<accession>A0A392Q9S4</accession>
<evidence type="ECO:0000256" key="1">
    <source>
        <dbReference type="ARBA" id="ARBA00004123"/>
    </source>
</evidence>
<dbReference type="InterPro" id="IPR015300">
    <property type="entry name" value="DNA-bd_pseudobarrel_sf"/>
</dbReference>
<evidence type="ECO:0000256" key="3">
    <source>
        <dbReference type="ARBA" id="ARBA00023125"/>
    </source>
</evidence>
<dbReference type="AlphaFoldDB" id="A0A392Q9S4"/>
<dbReference type="SUPFAM" id="SSF101936">
    <property type="entry name" value="DNA-binding pseudobarrel domain"/>
    <property type="match status" value="1"/>
</dbReference>
<feature type="non-terminal residue" evidence="7">
    <location>
        <position position="1"/>
    </location>
</feature>
<dbReference type="Gene3D" id="2.40.330.10">
    <property type="entry name" value="DNA-binding pseudobarrel domain"/>
    <property type="match status" value="1"/>
</dbReference>
<feature type="domain" description="TF-B3" evidence="6">
    <location>
        <begin position="17"/>
        <end position="115"/>
    </location>
</feature>
<reference evidence="7 8" key="1">
    <citation type="journal article" date="2018" name="Front. Plant Sci.">
        <title>Red Clover (Trifolium pratense) and Zigzag Clover (T. medium) - A Picture of Genomic Similarities and Differences.</title>
        <authorList>
            <person name="Dluhosova J."/>
            <person name="Istvanek J."/>
            <person name="Nedelnik J."/>
            <person name="Repkova J."/>
        </authorList>
    </citation>
    <scope>NUCLEOTIDE SEQUENCE [LARGE SCALE GENOMIC DNA]</scope>
    <source>
        <strain evidence="8">cv. 10/8</strain>
        <tissue evidence="7">Leaf</tissue>
    </source>
</reference>
<dbReference type="GO" id="GO:0005634">
    <property type="term" value="C:nucleus"/>
    <property type="evidence" value="ECO:0007669"/>
    <property type="project" value="UniProtKB-SubCell"/>
</dbReference>
<evidence type="ECO:0000256" key="4">
    <source>
        <dbReference type="ARBA" id="ARBA00023163"/>
    </source>
</evidence>